<accession>M0ATM7</accession>
<feature type="transmembrane region" description="Helical" evidence="2">
    <location>
        <begin position="272"/>
        <end position="297"/>
    </location>
</feature>
<keyword evidence="2" id="KW-0472">Membrane</keyword>
<keyword evidence="4" id="KW-1185">Reference proteome</keyword>
<organism evidence="3 4">
    <name type="scientific">Natrialba chahannaoensis JCM 10990</name>
    <dbReference type="NCBI Taxonomy" id="1227492"/>
    <lineage>
        <taxon>Archaea</taxon>
        <taxon>Methanobacteriati</taxon>
        <taxon>Methanobacteriota</taxon>
        <taxon>Stenosarchaea group</taxon>
        <taxon>Halobacteria</taxon>
        <taxon>Halobacteriales</taxon>
        <taxon>Natrialbaceae</taxon>
        <taxon>Natrialba</taxon>
    </lineage>
</organism>
<dbReference type="PATRIC" id="fig|1227492.4.peg.1146"/>
<keyword evidence="2" id="KW-0812">Transmembrane</keyword>
<dbReference type="RefSeq" id="WP_006166575.1">
    <property type="nucleotide sequence ID" value="NZ_AOIN01000041.1"/>
</dbReference>
<name>M0ATM7_9EURY</name>
<feature type="compositionally biased region" description="Basic and acidic residues" evidence="1">
    <location>
        <begin position="58"/>
        <end position="88"/>
    </location>
</feature>
<protein>
    <submittedName>
        <fullName evidence="3">Uncharacterized protein</fullName>
    </submittedName>
</protein>
<dbReference type="OrthoDB" id="267584at2157"/>
<evidence type="ECO:0000256" key="1">
    <source>
        <dbReference type="SAM" id="MobiDB-lite"/>
    </source>
</evidence>
<dbReference type="AlphaFoldDB" id="M0ATM7"/>
<dbReference type="EMBL" id="AOIN01000041">
    <property type="protein sequence ID" value="ELZ01905.1"/>
    <property type="molecule type" value="Genomic_DNA"/>
</dbReference>
<evidence type="ECO:0000256" key="2">
    <source>
        <dbReference type="SAM" id="Phobius"/>
    </source>
</evidence>
<feature type="region of interest" description="Disordered" evidence="1">
    <location>
        <begin position="1"/>
        <end position="116"/>
    </location>
</feature>
<feature type="compositionally biased region" description="Low complexity" evidence="1">
    <location>
        <begin position="13"/>
        <end position="35"/>
    </location>
</feature>
<sequence length="329" mass="34755">MTDDHSPTDADSDSNSSANADTPTNSNSTPSATNGDESDGEASGGEVEIEVTRGSIESSDRHDHPDRTYHTDRPDLDGRVSDGRRDGSPDSTAGDANRSNATHHPQEGPLADELGRIDVMTTPEGYVEGRITDVTALDETTVDLTVSLPHGEVIAFELEKPIPWSEDFLLARLIEDVGYDAASIDHAVGEPVYLARTDLSAAETEAGADTATATGDWWMTTVHAASDALLSSLSRGRYRLERADEPEWRLVDPLERPDATTDTKDDGVTTELLGTGLILFGTLVAAAGAVFGATGALVVSSAVLAYALLGVLLVLAGIVVVLDRDVTDR</sequence>
<feature type="transmembrane region" description="Helical" evidence="2">
    <location>
        <begin position="303"/>
        <end position="322"/>
    </location>
</feature>
<reference evidence="3 4" key="1">
    <citation type="journal article" date="2014" name="PLoS Genet.">
        <title>Phylogenetically driven sequencing of extremely halophilic archaea reveals strategies for static and dynamic osmo-response.</title>
        <authorList>
            <person name="Becker E.A."/>
            <person name="Seitzer P.M."/>
            <person name="Tritt A."/>
            <person name="Larsen D."/>
            <person name="Krusor M."/>
            <person name="Yao A.I."/>
            <person name="Wu D."/>
            <person name="Madern D."/>
            <person name="Eisen J.A."/>
            <person name="Darling A.E."/>
            <person name="Facciotti M.T."/>
        </authorList>
    </citation>
    <scope>NUCLEOTIDE SEQUENCE [LARGE SCALE GENOMIC DNA]</scope>
    <source>
        <strain evidence="3 4">JCM 10990</strain>
    </source>
</reference>
<comment type="caution">
    <text evidence="3">The sequence shown here is derived from an EMBL/GenBank/DDBJ whole genome shotgun (WGS) entry which is preliminary data.</text>
</comment>
<evidence type="ECO:0000313" key="3">
    <source>
        <dbReference type="EMBL" id="ELZ01905.1"/>
    </source>
</evidence>
<gene>
    <name evidence="3" type="ORF">C482_05937</name>
</gene>
<evidence type="ECO:0000313" key="4">
    <source>
        <dbReference type="Proteomes" id="UP000011693"/>
    </source>
</evidence>
<keyword evidence="2" id="KW-1133">Transmembrane helix</keyword>
<proteinExistence type="predicted"/>
<dbReference type="Proteomes" id="UP000011693">
    <property type="component" value="Unassembled WGS sequence"/>
</dbReference>